<comment type="caution">
    <text evidence="6">The sequence shown here is derived from an EMBL/GenBank/DDBJ whole genome shotgun (WGS) entry which is preliminary data.</text>
</comment>
<dbReference type="AlphaFoldDB" id="A0AAV7KBN6"/>
<evidence type="ECO:0000256" key="2">
    <source>
        <dbReference type="ARBA" id="ARBA00022771"/>
    </source>
</evidence>
<dbReference type="EMBL" id="JAKMXF010000110">
    <property type="protein sequence ID" value="KAI6658044.1"/>
    <property type="molecule type" value="Genomic_DNA"/>
</dbReference>
<evidence type="ECO:0000256" key="4">
    <source>
        <dbReference type="PROSITE-ProRule" id="PRU00207"/>
    </source>
</evidence>
<dbReference type="Gene3D" id="3.30.40.10">
    <property type="entry name" value="Zinc/RING finger domain, C3HC4 (zinc finger)"/>
    <property type="match status" value="2"/>
</dbReference>
<dbReference type="Proteomes" id="UP001165289">
    <property type="component" value="Unassembled WGS sequence"/>
</dbReference>
<dbReference type="InterPro" id="IPR013083">
    <property type="entry name" value="Znf_RING/FYVE/PHD"/>
</dbReference>
<feature type="zinc finger region" description="TRAF-type" evidence="4">
    <location>
        <begin position="169"/>
        <end position="214"/>
    </location>
</feature>
<feature type="domain" description="TRAF-type" evidence="5">
    <location>
        <begin position="169"/>
        <end position="214"/>
    </location>
</feature>
<evidence type="ECO:0000259" key="5">
    <source>
        <dbReference type="PROSITE" id="PS50145"/>
    </source>
</evidence>
<evidence type="ECO:0000313" key="6">
    <source>
        <dbReference type="EMBL" id="KAI6658044.1"/>
    </source>
</evidence>
<dbReference type="GO" id="GO:0008270">
    <property type="term" value="F:zinc ion binding"/>
    <property type="evidence" value="ECO:0007669"/>
    <property type="project" value="UniProtKB-KW"/>
</dbReference>
<reference evidence="6 7" key="1">
    <citation type="journal article" date="2023" name="BMC Biol.">
        <title>The compact genome of the sponge Oopsacas minuta (Hexactinellida) is lacking key metazoan core genes.</title>
        <authorList>
            <person name="Santini S."/>
            <person name="Schenkelaars Q."/>
            <person name="Jourda C."/>
            <person name="Duchesne M."/>
            <person name="Belahbib H."/>
            <person name="Rocher C."/>
            <person name="Selva M."/>
            <person name="Riesgo A."/>
            <person name="Vervoort M."/>
            <person name="Leys S.P."/>
            <person name="Kodjabachian L."/>
            <person name="Le Bivic A."/>
            <person name="Borchiellini C."/>
            <person name="Claverie J.M."/>
            <person name="Renard E."/>
        </authorList>
    </citation>
    <scope>NUCLEOTIDE SEQUENCE [LARGE SCALE GENOMIC DNA]</scope>
    <source>
        <strain evidence="6">SPO-2</strain>
    </source>
</reference>
<accession>A0AAV7KBN6</accession>
<feature type="zinc finger region" description="TRAF-type" evidence="4">
    <location>
        <begin position="115"/>
        <end position="157"/>
    </location>
</feature>
<protein>
    <submittedName>
        <fullName evidence="6">TNF receptor-associated factor 6-like</fullName>
    </submittedName>
</protein>
<evidence type="ECO:0000256" key="1">
    <source>
        <dbReference type="ARBA" id="ARBA00022723"/>
    </source>
</evidence>
<evidence type="ECO:0000313" key="7">
    <source>
        <dbReference type="Proteomes" id="UP001165289"/>
    </source>
</evidence>
<dbReference type="SUPFAM" id="SSF49599">
    <property type="entry name" value="TRAF domain-like"/>
    <property type="match status" value="1"/>
</dbReference>
<name>A0AAV7KBN6_9METZ</name>
<feature type="domain" description="TRAF-type" evidence="5">
    <location>
        <begin position="115"/>
        <end position="157"/>
    </location>
</feature>
<keyword evidence="7" id="KW-1185">Reference proteome</keyword>
<sequence length="388" mass="44925">MAVKLGEDKLVPDNIQRLLYVEQKKDNSCNYLGFKLDYLSQDLTDMEISLMSCSKCLGLARDAISNQGDTTCQICGNSSLAPVAKVRASVANLKIKCPLLRDCEWTGKILEGEEHLKECGSLLVKCPLECGHVIKRCEIGNHTKHDCPLREVKCQYCDIIILFKGLTDHLKVCPAHPIKCKCGIMKSRSQLAEHIETECPLTKIGCPYAEYSCKIGKIPRQDLLAHKKEFYIEHQDMLEGECNRLRKELTCKKDLECVEFEIDPNDELNHKKVFRIGSYEFECIVVVYNSMRFWVQRLASSFRNDSNIICITEFRMLLEETAPSENPFVWKERLYSQMIKNDCIFLYALERSIYRRYIQPDGKIYLKLFFDHDYITYKGFILLKYSPL</sequence>
<dbReference type="Pfam" id="PF02176">
    <property type="entry name" value="zf-TRAF"/>
    <property type="match status" value="2"/>
</dbReference>
<keyword evidence="3 4" id="KW-0862">Zinc</keyword>
<dbReference type="PANTHER" id="PTHR10131">
    <property type="entry name" value="TNF RECEPTOR ASSOCIATED FACTOR"/>
    <property type="match status" value="1"/>
</dbReference>
<proteinExistence type="predicted"/>
<keyword evidence="6" id="KW-0675">Receptor</keyword>
<keyword evidence="1 4" id="KW-0479">Metal-binding</keyword>
<keyword evidence="2 4" id="KW-0863">Zinc-finger</keyword>
<gene>
    <name evidence="6" type="ORF">LOD99_15757</name>
</gene>
<dbReference type="PANTHER" id="PTHR10131:SF94">
    <property type="entry name" value="TNF RECEPTOR-ASSOCIATED FACTOR 4"/>
    <property type="match status" value="1"/>
</dbReference>
<dbReference type="InterPro" id="IPR001293">
    <property type="entry name" value="Znf_TRAF"/>
</dbReference>
<organism evidence="6 7">
    <name type="scientific">Oopsacas minuta</name>
    <dbReference type="NCBI Taxonomy" id="111878"/>
    <lineage>
        <taxon>Eukaryota</taxon>
        <taxon>Metazoa</taxon>
        <taxon>Porifera</taxon>
        <taxon>Hexactinellida</taxon>
        <taxon>Hexasterophora</taxon>
        <taxon>Lyssacinosida</taxon>
        <taxon>Leucopsacidae</taxon>
        <taxon>Oopsacas</taxon>
    </lineage>
</organism>
<dbReference type="PROSITE" id="PS50145">
    <property type="entry name" value="ZF_TRAF"/>
    <property type="match status" value="2"/>
</dbReference>
<evidence type="ECO:0000256" key="3">
    <source>
        <dbReference type="ARBA" id="ARBA00022833"/>
    </source>
</evidence>